<gene>
    <name evidence="1" type="ORF">FNK824_LOCUS37019</name>
</gene>
<reference evidence="1" key="1">
    <citation type="submission" date="2021-02" db="EMBL/GenBank/DDBJ databases">
        <authorList>
            <person name="Nowell W R."/>
        </authorList>
    </citation>
    <scope>NUCLEOTIDE SEQUENCE</scope>
</reference>
<dbReference type="Proteomes" id="UP000663874">
    <property type="component" value="Unassembled WGS sequence"/>
</dbReference>
<evidence type="ECO:0000313" key="2">
    <source>
        <dbReference type="Proteomes" id="UP000663874"/>
    </source>
</evidence>
<comment type="caution">
    <text evidence="1">The sequence shown here is derived from an EMBL/GenBank/DDBJ whole genome shotgun (WGS) entry which is preliminary data.</text>
</comment>
<dbReference type="AlphaFoldDB" id="A0A820C582"/>
<proteinExistence type="predicted"/>
<evidence type="ECO:0000313" key="1">
    <source>
        <dbReference type="EMBL" id="CAF4216203.1"/>
    </source>
</evidence>
<organism evidence="1 2">
    <name type="scientific">Rotaria sordida</name>
    <dbReference type="NCBI Taxonomy" id="392033"/>
    <lineage>
        <taxon>Eukaryota</taxon>
        <taxon>Metazoa</taxon>
        <taxon>Spiralia</taxon>
        <taxon>Gnathifera</taxon>
        <taxon>Rotifera</taxon>
        <taxon>Eurotatoria</taxon>
        <taxon>Bdelloidea</taxon>
        <taxon>Philodinida</taxon>
        <taxon>Philodinidae</taxon>
        <taxon>Rotaria</taxon>
    </lineage>
</organism>
<accession>A0A820C582</accession>
<sequence>THHIKNDVLLELREHVEDRIPDVSVYSIVVYADGLTKLSKLKEPIMRSHIAFLPTIYVFEDLQLGEESFADEVNQNILFILLNDDKIEKFEDNVFEIFDHILLFENRHQADVIDILRHYSAKGHPIPENTIFALENVVGIPEFSNKVLEVFENMIKNKQVISEKILHIFVDTLYLSDNEQLREKSFQLLDTANDNQDISDEIFDILELERAALNISSRSVDSDYAIAYLQTKTKE</sequence>
<protein>
    <submittedName>
        <fullName evidence="1">Uncharacterized protein</fullName>
    </submittedName>
</protein>
<feature type="non-terminal residue" evidence="1">
    <location>
        <position position="235"/>
    </location>
</feature>
<name>A0A820C582_9BILA</name>
<feature type="non-terminal residue" evidence="1">
    <location>
        <position position="1"/>
    </location>
</feature>
<dbReference type="EMBL" id="CAJOBE010017992">
    <property type="protein sequence ID" value="CAF4216203.1"/>
    <property type="molecule type" value="Genomic_DNA"/>
</dbReference>